<keyword evidence="1" id="KW-0863">Zinc-finger</keyword>
<feature type="domain" description="CCHC-type" evidence="3">
    <location>
        <begin position="269"/>
        <end position="284"/>
    </location>
</feature>
<dbReference type="InterPro" id="IPR051714">
    <property type="entry name" value="Znf_CCHC_NABP"/>
</dbReference>
<feature type="domain" description="CCHC-type" evidence="3">
    <location>
        <begin position="68"/>
        <end position="83"/>
    </location>
</feature>
<dbReference type="Pfam" id="PF00098">
    <property type="entry name" value="zf-CCHC"/>
    <property type="match status" value="7"/>
</dbReference>
<evidence type="ECO:0000256" key="2">
    <source>
        <dbReference type="SAM" id="MobiDB-lite"/>
    </source>
</evidence>
<feature type="domain" description="CCHC-type" evidence="3">
    <location>
        <begin position="94"/>
        <end position="109"/>
    </location>
</feature>
<dbReference type="GO" id="GO:0008270">
    <property type="term" value="F:zinc ion binding"/>
    <property type="evidence" value="ECO:0007669"/>
    <property type="project" value="UniProtKB-KW"/>
</dbReference>
<dbReference type="PROSITE" id="PS50158">
    <property type="entry name" value="ZF_CCHC"/>
    <property type="match status" value="9"/>
</dbReference>
<protein>
    <recommendedName>
        <fullName evidence="3">CCHC-type domain-containing protein</fullName>
    </recommendedName>
</protein>
<name>A0A9Q8ZBE6_CURCL</name>
<dbReference type="PANTHER" id="PTHR23002">
    <property type="entry name" value="ZINC FINGER CCHC DOMAIN CONTAINING PROTEIN"/>
    <property type="match status" value="1"/>
</dbReference>
<dbReference type="InterPro" id="IPR036875">
    <property type="entry name" value="Znf_CCHC_sf"/>
</dbReference>
<feature type="compositionally biased region" description="Low complexity" evidence="2">
    <location>
        <begin position="449"/>
        <end position="460"/>
    </location>
</feature>
<dbReference type="SMART" id="SM00343">
    <property type="entry name" value="ZnF_C2HC"/>
    <property type="match status" value="10"/>
</dbReference>
<feature type="domain" description="CCHC-type" evidence="3">
    <location>
        <begin position="320"/>
        <end position="335"/>
    </location>
</feature>
<feature type="domain" description="CCHC-type" evidence="3">
    <location>
        <begin position="296"/>
        <end position="312"/>
    </location>
</feature>
<sequence length="477" mass="51392">MSWDTGADAGPQDWATGPSAGDDWGAGDTGASAGDNWGATEAGGPVQEAWGSTGDTNPDAGKTGDDDCRICKEPGHFARDCPSKPEGGGLTGECYNCGQVGHNKADCTNERVQRPFDGTCKLCNQQGHHAMDCTSRRQVDWTGIPEMDAEAAWTALIDSAKEKDLDTFRVCLRAYARATMEQFNLPDVEQALREAKLGVYLIAKQQEVAINFTIVDLVGNPDREYVLTFQLSPKPRRAKLAQGWPESPEQNMKRLASCGFPQDCGRPLCGNCGELGHIRKHCKQEQVEREIEPEIKCVNCQETGHRARDCTKERVNPFACKNCKQEGHNAKDCPEPRSAEGVECRKCNETGHFSKDCPNVEARTCRNCGSADHIAKECDQPRNPDTVTCRNCEKIGHFSRDCPEPKNWEKHKCSNCGEMGHGPKRCKVQAAESGGNTGAGDGGNGWGDTGDTAGTTGAADSSWDTGAGESSGGGGGW</sequence>
<dbReference type="Gene3D" id="4.10.60.10">
    <property type="entry name" value="Zinc finger, CCHC-type"/>
    <property type="match status" value="5"/>
</dbReference>
<feature type="region of interest" description="Disordered" evidence="2">
    <location>
        <begin position="434"/>
        <end position="477"/>
    </location>
</feature>
<keyword evidence="1" id="KW-0862">Zinc</keyword>
<dbReference type="InterPro" id="IPR001878">
    <property type="entry name" value="Znf_CCHC"/>
</dbReference>
<dbReference type="OrthoDB" id="8026949at2759"/>
<dbReference type="Proteomes" id="UP001056012">
    <property type="component" value="Chromosome 4"/>
</dbReference>
<keyword evidence="5" id="KW-1185">Reference proteome</keyword>
<evidence type="ECO:0000259" key="3">
    <source>
        <dbReference type="PROSITE" id="PS50158"/>
    </source>
</evidence>
<feature type="compositionally biased region" description="Gly residues" evidence="2">
    <location>
        <begin position="435"/>
        <end position="448"/>
    </location>
</feature>
<proteinExistence type="predicted"/>
<keyword evidence="1" id="KW-0479">Metal-binding</keyword>
<evidence type="ECO:0000313" key="4">
    <source>
        <dbReference type="EMBL" id="USP79007.1"/>
    </source>
</evidence>
<dbReference type="AlphaFoldDB" id="A0A9Q8ZBE6"/>
<feature type="domain" description="CCHC-type" evidence="3">
    <location>
        <begin position="365"/>
        <end position="380"/>
    </location>
</feature>
<reference evidence="4" key="1">
    <citation type="submission" date="2021-12" db="EMBL/GenBank/DDBJ databases">
        <title>Curvularia clavata genome.</title>
        <authorList>
            <person name="Cao Y."/>
        </authorList>
    </citation>
    <scope>NUCLEOTIDE SEQUENCE</scope>
    <source>
        <strain evidence="4">Yc1106</strain>
    </source>
</reference>
<evidence type="ECO:0000256" key="1">
    <source>
        <dbReference type="PROSITE-ProRule" id="PRU00047"/>
    </source>
</evidence>
<dbReference type="EMBL" id="CP089277">
    <property type="protein sequence ID" value="USP79007.1"/>
    <property type="molecule type" value="Genomic_DNA"/>
</dbReference>
<feature type="domain" description="CCHC-type" evidence="3">
    <location>
        <begin position="412"/>
        <end position="427"/>
    </location>
</feature>
<feature type="domain" description="CCHC-type" evidence="3">
    <location>
        <begin position="389"/>
        <end position="404"/>
    </location>
</feature>
<dbReference type="VEuPathDB" id="FungiDB:yc1106_06281"/>
<feature type="region of interest" description="Disordered" evidence="2">
    <location>
        <begin position="1"/>
        <end position="61"/>
    </location>
</feature>
<gene>
    <name evidence="4" type="ORF">yc1106_06281</name>
</gene>
<evidence type="ECO:0000313" key="5">
    <source>
        <dbReference type="Proteomes" id="UP001056012"/>
    </source>
</evidence>
<feature type="domain" description="CCHC-type" evidence="3">
    <location>
        <begin position="344"/>
        <end position="359"/>
    </location>
</feature>
<organism evidence="4 5">
    <name type="scientific">Curvularia clavata</name>
    <dbReference type="NCBI Taxonomy" id="95742"/>
    <lineage>
        <taxon>Eukaryota</taxon>
        <taxon>Fungi</taxon>
        <taxon>Dikarya</taxon>
        <taxon>Ascomycota</taxon>
        <taxon>Pezizomycotina</taxon>
        <taxon>Dothideomycetes</taxon>
        <taxon>Pleosporomycetidae</taxon>
        <taxon>Pleosporales</taxon>
        <taxon>Pleosporineae</taxon>
        <taxon>Pleosporaceae</taxon>
        <taxon>Curvularia</taxon>
    </lineage>
</organism>
<accession>A0A9Q8ZBE6</accession>
<dbReference type="GO" id="GO:0003676">
    <property type="term" value="F:nucleic acid binding"/>
    <property type="evidence" value="ECO:0007669"/>
    <property type="project" value="InterPro"/>
</dbReference>
<dbReference type="SUPFAM" id="SSF57756">
    <property type="entry name" value="Retrovirus zinc finger-like domains"/>
    <property type="match status" value="4"/>
</dbReference>